<feature type="non-terminal residue" evidence="2">
    <location>
        <position position="138"/>
    </location>
</feature>
<feature type="compositionally biased region" description="Polar residues" evidence="1">
    <location>
        <begin position="93"/>
        <end position="113"/>
    </location>
</feature>
<accession>A0AAV2RBX4</accession>
<gene>
    <name evidence="2" type="ORF">MNOR_LOCUS21718</name>
</gene>
<dbReference type="EMBL" id="CAXKWB010017680">
    <property type="protein sequence ID" value="CAL4119598.1"/>
    <property type="molecule type" value="Genomic_DNA"/>
</dbReference>
<protein>
    <submittedName>
        <fullName evidence="2">Uncharacterized protein</fullName>
    </submittedName>
</protein>
<dbReference type="AlphaFoldDB" id="A0AAV2RBX4"/>
<keyword evidence="3" id="KW-1185">Reference proteome</keyword>
<name>A0AAV2RBX4_MEGNR</name>
<dbReference type="Proteomes" id="UP001497623">
    <property type="component" value="Unassembled WGS sequence"/>
</dbReference>
<proteinExistence type="predicted"/>
<organism evidence="2 3">
    <name type="scientific">Meganyctiphanes norvegica</name>
    <name type="common">Northern krill</name>
    <name type="synonym">Thysanopoda norvegica</name>
    <dbReference type="NCBI Taxonomy" id="48144"/>
    <lineage>
        <taxon>Eukaryota</taxon>
        <taxon>Metazoa</taxon>
        <taxon>Ecdysozoa</taxon>
        <taxon>Arthropoda</taxon>
        <taxon>Crustacea</taxon>
        <taxon>Multicrustacea</taxon>
        <taxon>Malacostraca</taxon>
        <taxon>Eumalacostraca</taxon>
        <taxon>Eucarida</taxon>
        <taxon>Euphausiacea</taxon>
        <taxon>Euphausiidae</taxon>
        <taxon>Meganyctiphanes</taxon>
    </lineage>
</organism>
<evidence type="ECO:0000256" key="1">
    <source>
        <dbReference type="SAM" id="MobiDB-lite"/>
    </source>
</evidence>
<comment type="caution">
    <text evidence="2">The sequence shown here is derived from an EMBL/GenBank/DDBJ whole genome shotgun (WGS) entry which is preliminary data.</text>
</comment>
<evidence type="ECO:0000313" key="2">
    <source>
        <dbReference type="EMBL" id="CAL4119598.1"/>
    </source>
</evidence>
<sequence length="138" mass="15268">MFRQHLQRQFRQAGQDPAMPWACLACICRGRVVLKLLLGITVLLLAVNIWPGPQLLCSDCPESYTQPKPVTAAITIIAESQLMSPPIEQHIFSSNDTQSSKVSTSGDGHQAINNDKEKVNAQRYSPNSLKHSIDVNDK</sequence>
<reference evidence="2 3" key="1">
    <citation type="submission" date="2024-05" db="EMBL/GenBank/DDBJ databases">
        <authorList>
            <person name="Wallberg A."/>
        </authorList>
    </citation>
    <scope>NUCLEOTIDE SEQUENCE [LARGE SCALE GENOMIC DNA]</scope>
</reference>
<evidence type="ECO:0000313" key="3">
    <source>
        <dbReference type="Proteomes" id="UP001497623"/>
    </source>
</evidence>
<feature type="region of interest" description="Disordered" evidence="1">
    <location>
        <begin position="93"/>
        <end position="138"/>
    </location>
</feature>